<dbReference type="EMBL" id="AJVK01002821">
    <property type="status" value="NOT_ANNOTATED_CDS"/>
    <property type="molecule type" value="Genomic_DNA"/>
</dbReference>
<feature type="domain" description="Laminin G" evidence="2">
    <location>
        <begin position="500"/>
        <end position="717"/>
    </location>
</feature>
<evidence type="ECO:0000313" key="4">
    <source>
        <dbReference type="Proteomes" id="UP000092462"/>
    </source>
</evidence>
<dbReference type="Pfam" id="PF00054">
    <property type="entry name" value="Laminin_G_1"/>
    <property type="match status" value="1"/>
</dbReference>
<comment type="caution">
    <text evidence="1">Lacks conserved residue(s) required for the propagation of feature annotation.</text>
</comment>
<reference evidence="3" key="1">
    <citation type="submission" date="2022-08" db="UniProtKB">
        <authorList>
            <consortium name="EnsemblMetazoa"/>
        </authorList>
    </citation>
    <scope>IDENTIFICATION</scope>
    <source>
        <strain evidence="3">Israel</strain>
    </source>
</reference>
<dbReference type="InterPro" id="IPR013320">
    <property type="entry name" value="ConA-like_dom_sf"/>
</dbReference>
<proteinExistence type="predicted"/>
<accession>A0A1B0D2T8</accession>
<dbReference type="EMBL" id="AJVK01002820">
    <property type="status" value="NOT_ANNOTATED_CDS"/>
    <property type="molecule type" value="Genomic_DNA"/>
</dbReference>
<feature type="disulfide bond" evidence="1">
    <location>
        <begin position="1081"/>
        <end position="1108"/>
    </location>
</feature>
<keyword evidence="4" id="KW-1185">Reference proteome</keyword>
<dbReference type="PROSITE" id="PS50025">
    <property type="entry name" value="LAM_G_DOMAIN"/>
    <property type="match status" value="4"/>
</dbReference>
<name>A0A1B0D2T8_PHLPP</name>
<evidence type="ECO:0000256" key="1">
    <source>
        <dbReference type="PROSITE-ProRule" id="PRU00122"/>
    </source>
</evidence>
<dbReference type="Proteomes" id="UP000092462">
    <property type="component" value="Unassembled WGS sequence"/>
</dbReference>
<feature type="domain" description="Laminin G" evidence="2">
    <location>
        <begin position="912"/>
        <end position="1108"/>
    </location>
</feature>
<dbReference type="Pfam" id="PF02210">
    <property type="entry name" value="Laminin_G_2"/>
    <property type="match status" value="4"/>
</dbReference>
<dbReference type="EnsemblMetazoa" id="PPAI001661-RA">
    <property type="protein sequence ID" value="PPAI001661-PA"/>
    <property type="gene ID" value="PPAI001661"/>
</dbReference>
<dbReference type="AlphaFoldDB" id="A0A1B0D2T8"/>
<dbReference type="SMART" id="SM00282">
    <property type="entry name" value="LamG"/>
    <property type="match status" value="5"/>
</dbReference>
<feature type="domain" description="Laminin G" evidence="2">
    <location>
        <begin position="312"/>
        <end position="496"/>
    </location>
</feature>
<dbReference type="PANTHER" id="PTHR15036:SF67">
    <property type="entry name" value="LAMININ SUBUNIT ALPHA-LIKE PROTEIN"/>
    <property type="match status" value="1"/>
</dbReference>
<evidence type="ECO:0000313" key="3">
    <source>
        <dbReference type="EnsemblMetazoa" id="PPAI001661-PA"/>
    </source>
</evidence>
<feature type="domain" description="Laminin G" evidence="2">
    <location>
        <begin position="731"/>
        <end position="907"/>
    </location>
</feature>
<dbReference type="Gene3D" id="2.60.120.200">
    <property type="match status" value="5"/>
</dbReference>
<dbReference type="VEuPathDB" id="VectorBase:PPAPM1_001542"/>
<dbReference type="CDD" id="cd00110">
    <property type="entry name" value="LamG"/>
    <property type="match status" value="5"/>
</dbReference>
<sequence length="1113" mass="124046">MKETSEKISTQMQDVHRVAEDMNSGVYLLKAKLQTLQPDWETDLGFAQENVSVTTSSIKAANNLLLGMEKMAETNNNIVQQWNDTLAAQLKALKDKIARAKHAAEGIRVSIESENGDCKRSYMPQTFGLTTSNTIKMSIALNRNTNDSSLIFIQGEDQRFIAVEMVKSRIRLVWNLGGKTTIVTHPVEIVRKDPKLDEAWYQIEANRTMNIGSLTVRQMTSSGVFSNSSLESGDSGIEYTRFSLSPANRIWIGGVPREIRPPQLTNREGLGVIVHQLYIDYKQYGLWHFAHSEGECGGAMLGPQQSTSTINARYFNGEGYSVVRKTRARPYRKTLFSVQMQFRTRDENALLFLTVDEKNNRSISLTLHEGRIVFRIDYGGEIKLEINTTKKFNTGRWVNVAAAREFSKGSTENGSLIVDKENHTGSPTAPIGLDSLPNLSNTSYYVGGVPPGFKSGTSKAPGADHAFLGCMKDIQINQETYDPLDSSNYFGVEPSCKETIARAGFYGNGFVELPSHSLLRIANFAFVFRTLQPDCLLLLAGFPQRVLMDYDEKDRRGNYSVWLEEGHVNLWINAGSGGIHLTSEMLVNDGEYHVVSVTKTKRKLQLRIDDKLQTSKHLPNASSQVTLPEEEGGMFLGGVPLDDEYSDLPPRDKIPLKGAIQDIVFNNHTISLGNPVNFVGVQLGRNGPFMGANGHLHEVLMKTEPIGKSFTPPPEGCHRVGSYSYEPNAFKFGDGSGSHSIINIPGRHLWQKNFNIQFHFRTFYPNGVLFVAPGSKEKQKHYIVLMLRDGHVLLVVRGRRREERRLPLKLNDGHWHHVALSSVDRKATLSVEAGGSRHNSSAQLKLPKRISAANAMFVGGIFDNSLSLPSEMIAKLEDFKGCIRRFSVNNVTQDLARPGKHLNVGQCFPRIEKGSYFPGDAFATYKRVFHVGKYLELELDFRTSELNGILLSVSEGNGYPALSLEVFMGKVVMSCDFGDGNPLRVETSLPSKFALCDNQWHTVSAFYDSEQLALRIDNQPTLLTVASHQPPNTSRMIHTKSPLYIGGLPGKQNRVNIISYFSQIENASSGTLLSRENFKGCIRNVVIRNEIRDWTDMDGLTNVLLSECLTTGK</sequence>
<organism evidence="3 4">
    <name type="scientific">Phlebotomus papatasi</name>
    <name type="common">Sandfly</name>
    <dbReference type="NCBI Taxonomy" id="29031"/>
    <lineage>
        <taxon>Eukaryota</taxon>
        <taxon>Metazoa</taxon>
        <taxon>Ecdysozoa</taxon>
        <taxon>Arthropoda</taxon>
        <taxon>Hexapoda</taxon>
        <taxon>Insecta</taxon>
        <taxon>Pterygota</taxon>
        <taxon>Neoptera</taxon>
        <taxon>Endopterygota</taxon>
        <taxon>Diptera</taxon>
        <taxon>Nematocera</taxon>
        <taxon>Psychodoidea</taxon>
        <taxon>Psychodidae</taxon>
        <taxon>Phlebotomus</taxon>
        <taxon>Phlebotomus</taxon>
    </lineage>
</organism>
<dbReference type="FunFam" id="2.60.120.200:FF:000200">
    <property type="entry name" value="Laminin subunit alpha-3"/>
    <property type="match status" value="1"/>
</dbReference>
<dbReference type="InterPro" id="IPR001791">
    <property type="entry name" value="Laminin_G"/>
</dbReference>
<protein>
    <recommendedName>
        <fullName evidence="2">Laminin G domain-containing protein</fullName>
    </recommendedName>
</protein>
<dbReference type="VEuPathDB" id="VectorBase:PPAI001661"/>
<keyword evidence="1" id="KW-1015">Disulfide bond</keyword>
<dbReference type="PANTHER" id="PTHR15036">
    <property type="entry name" value="PIKACHURIN-LIKE PROTEIN"/>
    <property type="match status" value="1"/>
</dbReference>
<dbReference type="SUPFAM" id="SSF49899">
    <property type="entry name" value="Concanavalin A-like lectins/glucanases"/>
    <property type="match status" value="5"/>
</dbReference>
<evidence type="ECO:0000259" key="2">
    <source>
        <dbReference type="PROSITE" id="PS50025"/>
    </source>
</evidence>
<dbReference type="InterPro" id="IPR050372">
    <property type="entry name" value="Neurexin-related_CASP"/>
</dbReference>